<evidence type="ECO:0000256" key="1">
    <source>
        <dbReference type="SAM" id="Phobius"/>
    </source>
</evidence>
<evidence type="ECO:0000313" key="2">
    <source>
        <dbReference type="EMBL" id="AGP39467.1"/>
    </source>
</evidence>
<sequence length="181" mass="19522">MARVPDQGDGVGEWLFGPSDESKARVAEIRERWGRLQAWGVRQKLPNTRGQQRAVQEFLASWDRSPDVTAISAASADVMAMELYAEDYDKARGGTFRSLPIGTPFDVEGSNRFLRTAAVADKAAREVSAVVKEAGHELKEAAQPLLQEVGAQLPTLMGLGIALALFGVAIAVKAVPRVTYG</sequence>
<gene>
    <name evidence="2" type="ORF">SCE1572_36270</name>
</gene>
<protein>
    <submittedName>
        <fullName evidence="2">Uncharacterized protein</fullName>
    </submittedName>
</protein>
<dbReference type="EMBL" id="CP003969">
    <property type="protein sequence ID" value="AGP39467.1"/>
    <property type="molecule type" value="Genomic_DNA"/>
</dbReference>
<dbReference type="Proteomes" id="UP000014803">
    <property type="component" value="Chromosome"/>
</dbReference>
<keyword evidence="1" id="KW-0472">Membrane</keyword>
<dbReference type="PATRIC" id="fig|1254432.3.peg.8223"/>
<accession>S4Y1X0</accession>
<dbReference type="KEGG" id="scu:SCE1572_36270"/>
<reference evidence="2 3" key="1">
    <citation type="journal article" date="2013" name="Sci. Rep.">
        <title>Extraordinary expansion of a Sorangium cellulosum genome from an alkaline milieu.</title>
        <authorList>
            <person name="Han K."/>
            <person name="Li Z.F."/>
            <person name="Peng R."/>
            <person name="Zhu L.P."/>
            <person name="Zhou T."/>
            <person name="Wang L.G."/>
            <person name="Li S.G."/>
            <person name="Zhang X.B."/>
            <person name="Hu W."/>
            <person name="Wu Z.H."/>
            <person name="Qin N."/>
            <person name="Li Y.Z."/>
        </authorList>
    </citation>
    <scope>NUCLEOTIDE SEQUENCE [LARGE SCALE GENOMIC DNA]</scope>
    <source>
        <strain evidence="2 3">So0157-2</strain>
    </source>
</reference>
<organism evidence="2 3">
    <name type="scientific">Sorangium cellulosum So0157-2</name>
    <dbReference type="NCBI Taxonomy" id="1254432"/>
    <lineage>
        <taxon>Bacteria</taxon>
        <taxon>Pseudomonadati</taxon>
        <taxon>Myxococcota</taxon>
        <taxon>Polyangia</taxon>
        <taxon>Polyangiales</taxon>
        <taxon>Polyangiaceae</taxon>
        <taxon>Sorangium</taxon>
    </lineage>
</organism>
<evidence type="ECO:0000313" key="3">
    <source>
        <dbReference type="Proteomes" id="UP000014803"/>
    </source>
</evidence>
<name>S4Y1X0_SORCE</name>
<dbReference type="HOGENOM" id="CLU_1488129_0_0_7"/>
<keyword evidence="1" id="KW-1133">Transmembrane helix</keyword>
<feature type="transmembrane region" description="Helical" evidence="1">
    <location>
        <begin position="156"/>
        <end position="175"/>
    </location>
</feature>
<keyword evidence="1" id="KW-0812">Transmembrane</keyword>
<dbReference type="STRING" id="1254432.SCE1572_36270"/>
<dbReference type="AlphaFoldDB" id="S4Y1X0"/>
<proteinExistence type="predicted"/>